<proteinExistence type="inferred from homology"/>
<feature type="transmembrane region" description="Helical" evidence="7">
    <location>
        <begin position="213"/>
        <end position="236"/>
    </location>
</feature>
<feature type="transmembrane region" description="Helical" evidence="7">
    <location>
        <begin position="170"/>
        <end position="192"/>
    </location>
</feature>
<keyword evidence="6 7" id="KW-0472">Membrane</keyword>
<keyword evidence="10" id="KW-1185">Reference proteome</keyword>
<accession>A0A8J2VMR4</accession>
<evidence type="ECO:0000256" key="5">
    <source>
        <dbReference type="ARBA" id="ARBA00022989"/>
    </source>
</evidence>
<feature type="transmembrane region" description="Helical" evidence="7">
    <location>
        <begin position="406"/>
        <end position="429"/>
    </location>
</feature>
<dbReference type="PANTHER" id="PTHR33362:SF5">
    <property type="entry name" value="C4-DICARBOXYLATE TRAP TRANSPORTER LARGE PERMEASE PROTEIN DCTM"/>
    <property type="match status" value="1"/>
</dbReference>
<dbReference type="RefSeq" id="WP_188408175.1">
    <property type="nucleotide sequence ID" value="NZ_BMCP01000001.1"/>
</dbReference>
<comment type="similarity">
    <text evidence="7">Belongs to the TRAP transporter large permease family.</text>
</comment>
<gene>
    <name evidence="9" type="ORF">GCM10007276_05610</name>
</gene>
<comment type="caution">
    <text evidence="7">Lacks conserved residue(s) required for the propagation of feature annotation.</text>
</comment>
<evidence type="ECO:0000256" key="4">
    <source>
        <dbReference type="ARBA" id="ARBA00022692"/>
    </source>
</evidence>
<reference evidence="9" key="2">
    <citation type="submission" date="2020-09" db="EMBL/GenBank/DDBJ databases">
        <authorList>
            <person name="Sun Q."/>
            <person name="Sedlacek I."/>
        </authorList>
    </citation>
    <scope>NUCLEOTIDE SEQUENCE</scope>
    <source>
        <strain evidence="9">CCM 7684</strain>
    </source>
</reference>
<dbReference type="EMBL" id="BMCP01000001">
    <property type="protein sequence ID" value="GGE31303.1"/>
    <property type="molecule type" value="Genomic_DNA"/>
</dbReference>
<organism evidence="9 10">
    <name type="scientific">Agaricicola taiwanensis</name>
    <dbReference type="NCBI Taxonomy" id="591372"/>
    <lineage>
        <taxon>Bacteria</taxon>
        <taxon>Pseudomonadati</taxon>
        <taxon>Pseudomonadota</taxon>
        <taxon>Alphaproteobacteria</taxon>
        <taxon>Rhodobacterales</taxon>
        <taxon>Paracoccaceae</taxon>
        <taxon>Agaricicola</taxon>
    </lineage>
</organism>
<dbReference type="GO" id="GO:0005886">
    <property type="term" value="C:plasma membrane"/>
    <property type="evidence" value="ECO:0007669"/>
    <property type="project" value="UniProtKB-SubCell"/>
</dbReference>
<dbReference type="PIRSF" id="PIRSF006066">
    <property type="entry name" value="HI0050"/>
    <property type="match status" value="1"/>
</dbReference>
<evidence type="ECO:0000256" key="2">
    <source>
        <dbReference type="ARBA" id="ARBA00022475"/>
    </source>
</evidence>
<feature type="transmembrane region" description="Helical" evidence="7">
    <location>
        <begin position="97"/>
        <end position="123"/>
    </location>
</feature>
<keyword evidence="4 7" id="KW-0812">Transmembrane</keyword>
<feature type="domain" description="TRAP C4-dicarboxylate transport system permease DctM subunit" evidence="8">
    <location>
        <begin position="7"/>
        <end position="428"/>
    </location>
</feature>
<feature type="transmembrane region" description="Helical" evidence="7">
    <location>
        <begin position="369"/>
        <end position="394"/>
    </location>
</feature>
<protein>
    <recommendedName>
        <fullName evidence="7">TRAP transporter large permease protein</fullName>
    </recommendedName>
</protein>
<evidence type="ECO:0000256" key="6">
    <source>
        <dbReference type="ARBA" id="ARBA00023136"/>
    </source>
</evidence>
<evidence type="ECO:0000256" key="3">
    <source>
        <dbReference type="ARBA" id="ARBA00022519"/>
    </source>
</evidence>
<dbReference type="PANTHER" id="PTHR33362">
    <property type="entry name" value="SIALIC ACID TRAP TRANSPORTER PERMEASE PROTEIN SIAT-RELATED"/>
    <property type="match status" value="1"/>
</dbReference>
<dbReference type="Proteomes" id="UP000602745">
    <property type="component" value="Unassembled WGS sequence"/>
</dbReference>
<reference evidence="9" key="1">
    <citation type="journal article" date="2014" name="Int. J. Syst. Evol. Microbiol.">
        <title>Complete genome sequence of Corynebacterium casei LMG S-19264T (=DSM 44701T), isolated from a smear-ripened cheese.</title>
        <authorList>
            <consortium name="US DOE Joint Genome Institute (JGI-PGF)"/>
            <person name="Walter F."/>
            <person name="Albersmeier A."/>
            <person name="Kalinowski J."/>
            <person name="Ruckert C."/>
        </authorList>
    </citation>
    <scope>NUCLEOTIDE SEQUENCE</scope>
    <source>
        <strain evidence="9">CCM 7684</strain>
    </source>
</reference>
<evidence type="ECO:0000259" key="8">
    <source>
        <dbReference type="Pfam" id="PF06808"/>
    </source>
</evidence>
<evidence type="ECO:0000256" key="7">
    <source>
        <dbReference type="RuleBase" id="RU369079"/>
    </source>
</evidence>
<keyword evidence="5 7" id="KW-1133">Transmembrane helix</keyword>
<feature type="transmembrane region" description="Helical" evidence="7">
    <location>
        <begin position="135"/>
        <end position="158"/>
    </location>
</feature>
<keyword evidence="2" id="KW-1003">Cell membrane</keyword>
<feature type="transmembrane region" description="Helical" evidence="7">
    <location>
        <begin position="248"/>
        <end position="270"/>
    </location>
</feature>
<dbReference type="InterPro" id="IPR010656">
    <property type="entry name" value="DctM"/>
</dbReference>
<sequence>MTIAFLFASFAVLLLVGTPVAVALGGSVVLASLWSGALPVPIIGQKLYANLDHFTLMAVPFFFLAAALMETGGIVRHLVALANMLVGRFRGGLGMTAVLTCMFFAAISGSSPATVAAVGAIMIPALTKHGYPTNYAIGVVTTAGGLGILIPPSIPLILYGFVTETSIPKLFMAGILPGLLYGAMLMLMARFLARKLAVAPPEFMSAAEKARAVRLAVPALMLPVFLVIGIYGFPAFSLGGMTFEGGAIFTPTEAALLCATAALLIGVLIYRQTTLRSLVSTVLTVTPRVGMVFWIVTNAVLFGFFLAQQGVPTALANWLVSMDMPVWAFLLLVNLILIVAGMFLDGVPMILMFMPVLFPAAKALGVDPIHFGIMVVVNIELGLLTPPVGLNLFVASTISGVPLARVIVAVLPWACVTLTMLILTTYLPIISTFLPSLMVD</sequence>
<feature type="transmembrane region" description="Helical" evidence="7">
    <location>
        <begin position="326"/>
        <end position="357"/>
    </location>
</feature>
<dbReference type="InterPro" id="IPR004681">
    <property type="entry name" value="TRAP_DctM"/>
</dbReference>
<comment type="subcellular location">
    <subcellularLocation>
        <location evidence="1 7">Cell inner membrane</location>
        <topology evidence="1 7">Multi-pass membrane protein</topology>
    </subcellularLocation>
</comment>
<evidence type="ECO:0000256" key="1">
    <source>
        <dbReference type="ARBA" id="ARBA00004429"/>
    </source>
</evidence>
<name>A0A8J2VMR4_9RHOB</name>
<keyword evidence="7" id="KW-0813">Transport</keyword>
<evidence type="ECO:0000313" key="10">
    <source>
        <dbReference type="Proteomes" id="UP000602745"/>
    </source>
</evidence>
<evidence type="ECO:0000313" key="9">
    <source>
        <dbReference type="EMBL" id="GGE31303.1"/>
    </source>
</evidence>
<dbReference type="GO" id="GO:0022857">
    <property type="term" value="F:transmembrane transporter activity"/>
    <property type="evidence" value="ECO:0007669"/>
    <property type="project" value="UniProtKB-UniRule"/>
</dbReference>
<dbReference type="Pfam" id="PF06808">
    <property type="entry name" value="DctM"/>
    <property type="match status" value="1"/>
</dbReference>
<dbReference type="AlphaFoldDB" id="A0A8J2VMR4"/>
<feature type="transmembrane region" description="Helical" evidence="7">
    <location>
        <begin position="282"/>
        <end position="306"/>
    </location>
</feature>
<comment type="subunit">
    <text evidence="7">The complex comprises the extracytoplasmic solute receptor protein and the two transmembrane proteins.</text>
</comment>
<comment type="caution">
    <text evidence="9">The sequence shown here is derived from an EMBL/GenBank/DDBJ whole genome shotgun (WGS) entry which is preliminary data.</text>
</comment>
<keyword evidence="3 7" id="KW-0997">Cell inner membrane</keyword>
<comment type="function">
    <text evidence="7">Part of the tripartite ATP-independent periplasmic (TRAP) transport system.</text>
</comment>
<dbReference type="NCBIfam" id="TIGR00786">
    <property type="entry name" value="dctM"/>
    <property type="match status" value="1"/>
</dbReference>